<dbReference type="AlphaFoldDB" id="F4T3S8"/>
<proteinExistence type="predicted"/>
<feature type="domain" description="Zinc finger Ogr/Delta-type" evidence="1">
    <location>
        <begin position="14"/>
        <end position="59"/>
    </location>
</feature>
<gene>
    <name evidence="2" type="ORF">ECIG_01200</name>
</gene>
<dbReference type="Proteomes" id="UP000004710">
    <property type="component" value="Unassembled WGS sequence"/>
</dbReference>
<evidence type="ECO:0000313" key="3">
    <source>
        <dbReference type="Proteomes" id="UP000004710"/>
    </source>
</evidence>
<dbReference type="InterPro" id="IPR007684">
    <property type="entry name" value="Znf_Ogr/Delta"/>
</dbReference>
<dbReference type="Pfam" id="PF04606">
    <property type="entry name" value="Ogr_Delta"/>
    <property type="match status" value="1"/>
</dbReference>
<dbReference type="EMBL" id="GL883916">
    <property type="protein sequence ID" value="EGI14255.1"/>
    <property type="molecule type" value="Genomic_DNA"/>
</dbReference>
<organism evidence="2 3">
    <name type="scientific">Escherichia coli M605</name>
    <dbReference type="NCBI Taxonomy" id="656417"/>
    <lineage>
        <taxon>Bacteria</taxon>
        <taxon>Pseudomonadati</taxon>
        <taxon>Pseudomonadota</taxon>
        <taxon>Gammaproteobacteria</taxon>
        <taxon>Enterobacterales</taxon>
        <taxon>Enterobacteriaceae</taxon>
        <taxon>Escherichia</taxon>
    </lineage>
</organism>
<reference evidence="2 3" key="1">
    <citation type="submission" date="2010-01" db="EMBL/GenBank/DDBJ databases">
        <title>The Genome Sequence of Escherichia coli M605.</title>
        <authorList>
            <consortium name="The Broad Institute Genome Sequencing Platform"/>
            <consortium name="The Broad Institute Genome Sequencing Center for Infectious Disease"/>
            <person name="Feldgarden M."/>
            <person name="Gordon D.M."/>
            <person name="Johnson J.R."/>
            <person name="Johnston B.D."/>
            <person name="Young S."/>
            <person name="Zeng Q."/>
            <person name="Koehrsen M."/>
            <person name="Alvarado L."/>
            <person name="Berlin A.M."/>
            <person name="Borenstein D."/>
            <person name="Chapman S.B."/>
            <person name="Chen Z."/>
            <person name="Engels R."/>
            <person name="Freedman E."/>
            <person name="Gellesch M."/>
            <person name="Goldberg J."/>
            <person name="Griggs A."/>
            <person name="Gujja S."/>
            <person name="Heilman E.R."/>
            <person name="Heiman D.I."/>
            <person name="Hepburn T.A."/>
            <person name="Howarth C."/>
            <person name="Jen D."/>
            <person name="Larson L."/>
            <person name="Lewis B."/>
            <person name="Mehta T."/>
            <person name="Park D."/>
            <person name="Pearson M."/>
            <person name="Richards J."/>
            <person name="Roberts A."/>
            <person name="Saif S."/>
            <person name="Shea T.D."/>
            <person name="Shenoy N."/>
            <person name="Sisk P."/>
            <person name="Stolte C."/>
            <person name="Sykes S.N."/>
            <person name="Walk T."/>
            <person name="White J."/>
            <person name="Yandava C."/>
            <person name="Haas B."/>
            <person name="Henn M.R."/>
            <person name="Nusbaum C."/>
            <person name="Birren B."/>
        </authorList>
    </citation>
    <scope>NUCLEOTIDE SEQUENCE [LARGE SCALE GENOMIC DNA]</scope>
    <source>
        <strain evidence="2 3">M605</strain>
    </source>
</reference>
<evidence type="ECO:0000313" key="2">
    <source>
        <dbReference type="EMBL" id="EGI14255.1"/>
    </source>
</evidence>
<name>F4T3S8_ECOLX</name>
<protein>
    <submittedName>
        <fullName evidence="2">Transactivation protein</fullName>
    </submittedName>
</protein>
<evidence type="ECO:0000259" key="1">
    <source>
        <dbReference type="Pfam" id="PF04606"/>
    </source>
</evidence>
<sequence>MKRPKRMLVTGYCCRRCKGLALSRTSRGLSQEVTERFYVCTDPGCGLVFKTLQTITRFIVRPVTPDELAERLHEKQELPPVRLKTQSYSLRLE</sequence>
<accession>F4T3S8</accession>
<dbReference type="HOGENOM" id="CLU_2532719_0_0_6"/>